<comment type="caution">
    <text evidence="1">The sequence shown here is derived from an EMBL/GenBank/DDBJ whole genome shotgun (WGS) entry which is preliminary data.</text>
</comment>
<evidence type="ECO:0000313" key="1">
    <source>
        <dbReference type="EMBL" id="MBB5204405.1"/>
    </source>
</evidence>
<reference evidence="1 2" key="1">
    <citation type="submission" date="2020-08" db="EMBL/GenBank/DDBJ databases">
        <title>Genomic Encyclopedia of Type Strains, Phase IV (KMG-IV): sequencing the most valuable type-strain genomes for metagenomic binning, comparative biology and taxonomic classification.</title>
        <authorList>
            <person name="Goeker M."/>
        </authorList>
    </citation>
    <scope>NUCLEOTIDE SEQUENCE [LARGE SCALE GENOMIC DNA]</scope>
    <source>
        <strain evidence="1 2">DSM 23958</strain>
    </source>
</reference>
<sequence>MAYATLEHLLHAATGGWDELAQRGSTSALVDGELLRLTVQGGDRSAYGLAAQADADGAVTRMTAALELASRHADTHLFPRYRTAMPLAPALVAGSDLPTVVATIALKRLYGTTVPEEIRKGAQWAEDYLMSLAKGQVSLGEADTEVAQPAGRSVARTPAKAFDWDRY</sequence>
<dbReference type="RefSeq" id="WP_138855912.1">
    <property type="nucleotide sequence ID" value="NZ_CP040709.1"/>
</dbReference>
<dbReference type="EMBL" id="JACHHO010000002">
    <property type="protein sequence ID" value="MBB5204405.1"/>
    <property type="molecule type" value="Genomic_DNA"/>
</dbReference>
<dbReference type="Pfam" id="PF07030">
    <property type="entry name" value="Phage_Mu_Gp36"/>
    <property type="match status" value="1"/>
</dbReference>
<protein>
    <submittedName>
        <fullName evidence="1">Phage gp36-like protein</fullName>
    </submittedName>
</protein>
<keyword evidence="2" id="KW-1185">Reference proteome</keyword>
<evidence type="ECO:0000313" key="2">
    <source>
        <dbReference type="Proteomes" id="UP000554837"/>
    </source>
</evidence>
<accession>A0A840S275</accession>
<dbReference type="AlphaFoldDB" id="A0A840S275"/>
<dbReference type="InterPro" id="IPR009752">
    <property type="entry name" value="Phage_Mu_GpJ"/>
</dbReference>
<name>A0A840S275_9BURK</name>
<organism evidence="1 2">
    <name type="scientific">Inhella inkyongensis</name>
    <dbReference type="NCBI Taxonomy" id="392593"/>
    <lineage>
        <taxon>Bacteria</taxon>
        <taxon>Pseudomonadati</taxon>
        <taxon>Pseudomonadota</taxon>
        <taxon>Betaproteobacteria</taxon>
        <taxon>Burkholderiales</taxon>
        <taxon>Sphaerotilaceae</taxon>
        <taxon>Inhella</taxon>
    </lineage>
</organism>
<proteinExistence type="predicted"/>
<gene>
    <name evidence="1" type="ORF">HNQ51_001719</name>
</gene>
<dbReference type="Proteomes" id="UP000554837">
    <property type="component" value="Unassembled WGS sequence"/>
</dbReference>
<dbReference type="OrthoDB" id="8908132at2"/>